<dbReference type="Proteomes" id="UP000199236">
    <property type="component" value="Unassembled WGS sequence"/>
</dbReference>
<dbReference type="InterPro" id="IPR014283">
    <property type="entry name" value="FdIII_4_nif"/>
</dbReference>
<keyword evidence="10" id="KW-0535">Nitrogen fixation</keyword>
<evidence type="ECO:0000256" key="12">
    <source>
        <dbReference type="SAM" id="MobiDB-lite"/>
    </source>
</evidence>
<dbReference type="OrthoDB" id="9810688at2"/>
<keyword evidence="4" id="KW-0004">4Fe-4S</keyword>
<keyword evidence="7" id="KW-0249">Electron transport</keyword>
<evidence type="ECO:0000313" key="15">
    <source>
        <dbReference type="Proteomes" id="UP000199236"/>
    </source>
</evidence>
<comment type="function">
    <text evidence="2">Ferredoxins are iron-sulfur proteins that transfer electrons in a wide variety of metabolic reactions.</text>
</comment>
<comment type="cofactor">
    <cofactor evidence="1">
        <name>[4Fe-4S] cluster</name>
        <dbReference type="ChEBI" id="CHEBI:49883"/>
    </cofactor>
</comment>
<dbReference type="RefSeq" id="WP_090068510.1">
    <property type="nucleotide sequence ID" value="NZ_FOVR01000001.1"/>
</dbReference>
<evidence type="ECO:0000256" key="11">
    <source>
        <dbReference type="ARBA" id="ARBA00030616"/>
    </source>
</evidence>
<dbReference type="InterPro" id="IPR017900">
    <property type="entry name" value="4Fe4S_Fe_S_CS"/>
</dbReference>
<dbReference type="PROSITE" id="PS51379">
    <property type="entry name" value="4FE4S_FER_2"/>
    <property type="match status" value="2"/>
</dbReference>
<evidence type="ECO:0000256" key="8">
    <source>
        <dbReference type="ARBA" id="ARBA00023004"/>
    </source>
</evidence>
<keyword evidence="9" id="KW-0411">Iron-sulfur</keyword>
<dbReference type="AlphaFoldDB" id="A0A1I5AJN7"/>
<protein>
    <recommendedName>
        <fullName evidence="11">Ferredoxin III</fullName>
    </recommendedName>
</protein>
<dbReference type="NCBIfam" id="TIGR02936">
    <property type="entry name" value="fdxN_nitrog"/>
    <property type="match status" value="1"/>
</dbReference>
<evidence type="ECO:0000256" key="1">
    <source>
        <dbReference type="ARBA" id="ARBA00001966"/>
    </source>
</evidence>
<accession>A0A1I5AJN7</accession>
<dbReference type="PANTHER" id="PTHR43687:SF1">
    <property type="entry name" value="FERREDOXIN III"/>
    <property type="match status" value="1"/>
</dbReference>
<keyword evidence="3" id="KW-0813">Transport</keyword>
<keyword evidence="6" id="KW-0677">Repeat</keyword>
<dbReference type="InterPro" id="IPR050572">
    <property type="entry name" value="Fe-S_Ferredoxin"/>
</dbReference>
<dbReference type="PROSITE" id="PS00198">
    <property type="entry name" value="4FE4S_FER_1"/>
    <property type="match status" value="1"/>
</dbReference>
<dbReference type="EMBL" id="FOVR01000001">
    <property type="protein sequence ID" value="SFN62592.1"/>
    <property type="molecule type" value="Genomic_DNA"/>
</dbReference>
<gene>
    <name evidence="14" type="ORF">SAMN04488056_101514</name>
</gene>
<evidence type="ECO:0000256" key="4">
    <source>
        <dbReference type="ARBA" id="ARBA00022485"/>
    </source>
</evidence>
<evidence type="ECO:0000259" key="13">
    <source>
        <dbReference type="PROSITE" id="PS51379"/>
    </source>
</evidence>
<evidence type="ECO:0000256" key="6">
    <source>
        <dbReference type="ARBA" id="ARBA00022737"/>
    </source>
</evidence>
<organism evidence="14 15">
    <name type="scientific">Cohaesibacter marisflavi</name>
    <dbReference type="NCBI Taxonomy" id="655353"/>
    <lineage>
        <taxon>Bacteria</taxon>
        <taxon>Pseudomonadati</taxon>
        <taxon>Pseudomonadota</taxon>
        <taxon>Alphaproteobacteria</taxon>
        <taxon>Hyphomicrobiales</taxon>
        <taxon>Cohaesibacteraceae</taxon>
    </lineage>
</organism>
<sequence>MTAIVGLTLDGTEWTPQFVKALDAKKCIGCGRCYRVCARDVFELVERESLDLDDEDEDLDDDDPFGDDDDDDDGFSDDTSMVMSLKNNGDCIGCEACSKICPKGCFSHTTKEAA</sequence>
<feature type="region of interest" description="Disordered" evidence="12">
    <location>
        <begin position="52"/>
        <end position="81"/>
    </location>
</feature>
<dbReference type="Gene3D" id="3.30.70.20">
    <property type="match status" value="2"/>
</dbReference>
<dbReference type="Pfam" id="PF12838">
    <property type="entry name" value="Fer4_7"/>
    <property type="match status" value="1"/>
</dbReference>
<evidence type="ECO:0000256" key="9">
    <source>
        <dbReference type="ARBA" id="ARBA00023014"/>
    </source>
</evidence>
<evidence type="ECO:0000256" key="10">
    <source>
        <dbReference type="ARBA" id="ARBA00023231"/>
    </source>
</evidence>
<evidence type="ECO:0000256" key="2">
    <source>
        <dbReference type="ARBA" id="ARBA00003532"/>
    </source>
</evidence>
<proteinExistence type="predicted"/>
<feature type="domain" description="4Fe-4S ferredoxin-type" evidence="13">
    <location>
        <begin position="81"/>
        <end position="111"/>
    </location>
</feature>
<evidence type="ECO:0000313" key="14">
    <source>
        <dbReference type="EMBL" id="SFN62592.1"/>
    </source>
</evidence>
<dbReference type="PANTHER" id="PTHR43687">
    <property type="entry name" value="ADENYLYLSULFATE REDUCTASE, BETA SUBUNIT"/>
    <property type="match status" value="1"/>
</dbReference>
<keyword evidence="15" id="KW-1185">Reference proteome</keyword>
<reference evidence="14 15" key="1">
    <citation type="submission" date="2016-10" db="EMBL/GenBank/DDBJ databases">
        <authorList>
            <person name="de Groot N.N."/>
        </authorList>
    </citation>
    <scope>NUCLEOTIDE SEQUENCE [LARGE SCALE GENOMIC DNA]</scope>
    <source>
        <strain evidence="14 15">CGMCC 1.9157</strain>
    </source>
</reference>
<evidence type="ECO:0000256" key="3">
    <source>
        <dbReference type="ARBA" id="ARBA00022448"/>
    </source>
</evidence>
<feature type="compositionally biased region" description="Acidic residues" evidence="12">
    <location>
        <begin position="52"/>
        <end position="76"/>
    </location>
</feature>
<feature type="domain" description="4Fe-4S ferredoxin-type" evidence="13">
    <location>
        <begin position="18"/>
        <end position="47"/>
    </location>
</feature>
<keyword evidence="5" id="KW-0479">Metal-binding</keyword>
<dbReference type="STRING" id="655353.SAMN04488056_101514"/>
<name>A0A1I5AJN7_9HYPH</name>
<dbReference type="GO" id="GO:0046872">
    <property type="term" value="F:metal ion binding"/>
    <property type="evidence" value="ECO:0007669"/>
    <property type="project" value="UniProtKB-KW"/>
</dbReference>
<evidence type="ECO:0000256" key="7">
    <source>
        <dbReference type="ARBA" id="ARBA00022982"/>
    </source>
</evidence>
<keyword evidence="8" id="KW-0408">Iron</keyword>
<dbReference type="GO" id="GO:0051539">
    <property type="term" value="F:4 iron, 4 sulfur cluster binding"/>
    <property type="evidence" value="ECO:0007669"/>
    <property type="project" value="UniProtKB-KW"/>
</dbReference>
<dbReference type="SUPFAM" id="SSF54862">
    <property type="entry name" value="4Fe-4S ferredoxins"/>
    <property type="match status" value="1"/>
</dbReference>
<dbReference type="InterPro" id="IPR017896">
    <property type="entry name" value="4Fe4S_Fe-S-bd"/>
</dbReference>
<evidence type="ECO:0000256" key="5">
    <source>
        <dbReference type="ARBA" id="ARBA00022723"/>
    </source>
</evidence>